<evidence type="ECO:0000313" key="4">
    <source>
        <dbReference type="Proteomes" id="UP000036356"/>
    </source>
</evidence>
<dbReference type="PROSITE" id="PS51257">
    <property type="entry name" value="PROKAR_LIPOPROTEIN"/>
    <property type="match status" value="1"/>
</dbReference>
<accession>A0A0J1IHU7</accession>
<keyword evidence="4" id="KW-1185">Reference proteome</keyword>
<feature type="chain" id="PRO_5005253300" description="Lipoprotein" evidence="2">
    <location>
        <begin position="34"/>
        <end position="99"/>
    </location>
</feature>
<proteinExistence type="predicted"/>
<dbReference type="PATRIC" id="fig|476652.3.peg.4116"/>
<evidence type="ECO:0000256" key="1">
    <source>
        <dbReference type="SAM" id="MobiDB-lite"/>
    </source>
</evidence>
<feature type="compositionally biased region" description="Polar residues" evidence="1">
    <location>
        <begin position="27"/>
        <end position="45"/>
    </location>
</feature>
<feature type="signal peptide" evidence="2">
    <location>
        <begin position="1"/>
        <end position="33"/>
    </location>
</feature>
<gene>
    <name evidence="3" type="ORF">DEAC_c38890</name>
</gene>
<evidence type="ECO:0000313" key="3">
    <source>
        <dbReference type="EMBL" id="KLU64256.1"/>
    </source>
</evidence>
<comment type="caution">
    <text evidence="3">The sequence shown here is derived from an EMBL/GenBank/DDBJ whole genome shotgun (WGS) entry which is preliminary data.</text>
</comment>
<dbReference type="EMBL" id="LDZY01000016">
    <property type="protein sequence ID" value="KLU64256.1"/>
    <property type="molecule type" value="Genomic_DNA"/>
</dbReference>
<reference evidence="3 4" key="1">
    <citation type="submission" date="2015-06" db="EMBL/GenBank/DDBJ databases">
        <title>Draft genome of the moderately acidophilic sulfate reducer Candidatus Desulfosporosinus acididurans strain M1.</title>
        <authorList>
            <person name="Poehlein A."/>
            <person name="Petzsch P."/>
            <person name="Johnson B.D."/>
            <person name="Schloemann M."/>
            <person name="Daniel R."/>
            <person name="Muehling M."/>
        </authorList>
    </citation>
    <scope>NUCLEOTIDE SEQUENCE [LARGE SCALE GENOMIC DNA]</scope>
    <source>
        <strain evidence="3 4">M1</strain>
    </source>
</reference>
<dbReference type="AlphaFoldDB" id="A0A0J1IHU7"/>
<feature type="region of interest" description="Disordered" evidence="1">
    <location>
        <begin position="27"/>
        <end position="55"/>
    </location>
</feature>
<dbReference type="RefSeq" id="WP_047811659.1">
    <property type="nucleotide sequence ID" value="NZ_LDZY01000016.1"/>
</dbReference>
<sequence>MKRFRRKAISVSLAILSTLLVLTGCGTQSSSSAAGTPNATSTANKQEAAAPNLMTSQQQVKSIDIKAAKGKQEVNAQINENLKNLDKSLNALNRSLGNL</sequence>
<keyword evidence="2" id="KW-0732">Signal</keyword>
<organism evidence="3 4">
    <name type="scientific">Desulfosporosinus acididurans</name>
    <dbReference type="NCBI Taxonomy" id="476652"/>
    <lineage>
        <taxon>Bacteria</taxon>
        <taxon>Bacillati</taxon>
        <taxon>Bacillota</taxon>
        <taxon>Clostridia</taxon>
        <taxon>Eubacteriales</taxon>
        <taxon>Desulfitobacteriaceae</taxon>
        <taxon>Desulfosporosinus</taxon>
    </lineage>
</organism>
<evidence type="ECO:0008006" key="5">
    <source>
        <dbReference type="Google" id="ProtNLM"/>
    </source>
</evidence>
<dbReference type="Proteomes" id="UP000036356">
    <property type="component" value="Unassembled WGS sequence"/>
</dbReference>
<protein>
    <recommendedName>
        <fullName evidence="5">Lipoprotein</fullName>
    </recommendedName>
</protein>
<name>A0A0J1IHU7_9FIRM</name>
<evidence type="ECO:0000256" key="2">
    <source>
        <dbReference type="SAM" id="SignalP"/>
    </source>
</evidence>